<evidence type="ECO:0000259" key="18">
    <source>
        <dbReference type="PROSITE" id="PS50112"/>
    </source>
</evidence>
<evidence type="ECO:0000256" key="6">
    <source>
        <dbReference type="ARBA" id="ARBA00022679"/>
    </source>
</evidence>
<comment type="similarity">
    <text evidence="2">In the N-terminal section; belongs to the phytochrome family.</text>
</comment>
<dbReference type="SMART" id="SM00387">
    <property type="entry name" value="HATPase_c"/>
    <property type="match status" value="1"/>
</dbReference>
<evidence type="ECO:0000259" key="17">
    <source>
        <dbReference type="PROSITE" id="PS50110"/>
    </source>
</evidence>
<dbReference type="NCBIfam" id="TIGR00229">
    <property type="entry name" value="sensory_box"/>
    <property type="match status" value="3"/>
</dbReference>
<dbReference type="InterPro" id="IPR035965">
    <property type="entry name" value="PAS-like_dom_sf"/>
</dbReference>
<organism evidence="20 21">
    <name type="scientific">Clostridium scatologenes</name>
    <dbReference type="NCBI Taxonomy" id="1548"/>
    <lineage>
        <taxon>Bacteria</taxon>
        <taxon>Bacillati</taxon>
        <taxon>Bacillota</taxon>
        <taxon>Clostridia</taxon>
        <taxon>Eubacteriales</taxon>
        <taxon>Clostridiaceae</taxon>
        <taxon>Clostridium</taxon>
    </lineage>
</organism>
<dbReference type="PROSITE" id="PS50113">
    <property type="entry name" value="PAC"/>
    <property type="match status" value="2"/>
</dbReference>
<dbReference type="GO" id="GO:0000155">
    <property type="term" value="F:phosphorelay sensor kinase activity"/>
    <property type="evidence" value="ECO:0007669"/>
    <property type="project" value="InterPro"/>
</dbReference>
<evidence type="ECO:0000259" key="16">
    <source>
        <dbReference type="PROSITE" id="PS50109"/>
    </source>
</evidence>
<keyword evidence="10" id="KW-0902">Two-component regulatory system</keyword>
<keyword evidence="21" id="KW-1185">Reference proteome</keyword>
<dbReference type="Gene3D" id="3.30.565.10">
    <property type="entry name" value="Histidine kinase-like ATPase, C-terminal domain"/>
    <property type="match status" value="1"/>
</dbReference>
<evidence type="ECO:0000256" key="1">
    <source>
        <dbReference type="ARBA" id="ARBA00000085"/>
    </source>
</evidence>
<dbReference type="Gene3D" id="3.30.450.20">
    <property type="entry name" value="PAS domain"/>
    <property type="match status" value="3"/>
</dbReference>
<dbReference type="CDD" id="cd16922">
    <property type="entry name" value="HATPase_EvgS-ArcB-TorS-like"/>
    <property type="match status" value="1"/>
</dbReference>
<dbReference type="Pfam" id="PF00512">
    <property type="entry name" value="HisKA"/>
    <property type="match status" value="1"/>
</dbReference>
<dbReference type="Gene3D" id="3.40.50.2300">
    <property type="match status" value="1"/>
</dbReference>
<dbReference type="InterPro" id="IPR013655">
    <property type="entry name" value="PAS_fold_3"/>
</dbReference>
<dbReference type="InterPro" id="IPR000700">
    <property type="entry name" value="PAS-assoc_C"/>
</dbReference>
<dbReference type="Proteomes" id="UP000033115">
    <property type="component" value="Chromosome"/>
</dbReference>
<dbReference type="FunFam" id="1.10.287.130:FF:000002">
    <property type="entry name" value="Two-component osmosensing histidine kinase"/>
    <property type="match status" value="1"/>
</dbReference>
<evidence type="ECO:0000256" key="12">
    <source>
        <dbReference type="ARBA" id="ARBA00064003"/>
    </source>
</evidence>
<feature type="domain" description="PAC" evidence="19">
    <location>
        <begin position="194"/>
        <end position="246"/>
    </location>
</feature>
<evidence type="ECO:0000256" key="8">
    <source>
        <dbReference type="ARBA" id="ARBA00022777"/>
    </source>
</evidence>
<dbReference type="PROSITE" id="PS50112">
    <property type="entry name" value="PAS"/>
    <property type="match status" value="2"/>
</dbReference>
<evidence type="ECO:0000313" key="21">
    <source>
        <dbReference type="Proteomes" id="UP000033115"/>
    </source>
</evidence>
<evidence type="ECO:0000256" key="11">
    <source>
        <dbReference type="ARBA" id="ARBA00024867"/>
    </source>
</evidence>
<dbReference type="InterPro" id="IPR011006">
    <property type="entry name" value="CheY-like_superfamily"/>
</dbReference>
<dbReference type="RefSeq" id="WP_029160813.1">
    <property type="nucleotide sequence ID" value="NZ_CP009933.1"/>
</dbReference>
<dbReference type="KEGG" id="csq:CSCA_3574"/>
<dbReference type="HOGENOM" id="CLU_000445_114_15_9"/>
<dbReference type="CDD" id="cd00082">
    <property type="entry name" value="HisKA"/>
    <property type="match status" value="1"/>
</dbReference>
<dbReference type="Pfam" id="PF02518">
    <property type="entry name" value="HATPase_c"/>
    <property type="match status" value="1"/>
</dbReference>
<dbReference type="SUPFAM" id="SSF52172">
    <property type="entry name" value="CheY-like"/>
    <property type="match status" value="1"/>
</dbReference>
<evidence type="ECO:0000256" key="9">
    <source>
        <dbReference type="ARBA" id="ARBA00022840"/>
    </source>
</evidence>
<keyword evidence="8" id="KW-0418">Kinase</keyword>
<dbReference type="SMART" id="SM00388">
    <property type="entry name" value="HisKA"/>
    <property type="match status" value="1"/>
</dbReference>
<dbReference type="SUPFAM" id="SSF55785">
    <property type="entry name" value="PYP-like sensor domain (PAS domain)"/>
    <property type="match status" value="3"/>
</dbReference>
<evidence type="ECO:0000256" key="7">
    <source>
        <dbReference type="ARBA" id="ARBA00022741"/>
    </source>
</evidence>
<feature type="modified residue" description="4-aspartylphosphate" evidence="15">
    <location>
        <position position="816"/>
    </location>
</feature>
<evidence type="ECO:0000256" key="3">
    <source>
        <dbReference type="ARBA" id="ARBA00012438"/>
    </source>
</evidence>
<dbReference type="SUPFAM" id="SSF47384">
    <property type="entry name" value="Homodimeric domain of signal transducing histidine kinase"/>
    <property type="match status" value="1"/>
</dbReference>
<evidence type="ECO:0000256" key="14">
    <source>
        <dbReference type="ARBA" id="ARBA00074306"/>
    </source>
</evidence>
<keyword evidence="7" id="KW-0547">Nucleotide-binding</keyword>
<feature type="domain" description="PAS" evidence="18">
    <location>
        <begin position="369"/>
        <end position="439"/>
    </location>
</feature>
<dbReference type="Pfam" id="PF13426">
    <property type="entry name" value="PAS_9"/>
    <property type="match status" value="2"/>
</dbReference>
<dbReference type="InterPro" id="IPR036890">
    <property type="entry name" value="HATPase_C_sf"/>
</dbReference>
<feature type="domain" description="PAC" evidence="19">
    <location>
        <begin position="323"/>
        <end position="375"/>
    </location>
</feature>
<evidence type="ECO:0000256" key="5">
    <source>
        <dbReference type="ARBA" id="ARBA00022553"/>
    </source>
</evidence>
<dbReference type="InterPro" id="IPR001610">
    <property type="entry name" value="PAC"/>
</dbReference>
<evidence type="ECO:0000256" key="4">
    <source>
        <dbReference type="ARBA" id="ARBA00018672"/>
    </source>
</evidence>
<dbReference type="Pfam" id="PF00072">
    <property type="entry name" value="Response_reg"/>
    <property type="match status" value="1"/>
</dbReference>
<dbReference type="FunFam" id="3.30.565.10:FF:000010">
    <property type="entry name" value="Sensor histidine kinase RcsC"/>
    <property type="match status" value="1"/>
</dbReference>
<dbReference type="STRING" id="1548.CSCA_3574"/>
<comment type="catalytic activity">
    <reaction evidence="1">
        <text>ATP + protein L-histidine = ADP + protein N-phospho-L-histidine.</text>
        <dbReference type="EC" id="2.7.13.3"/>
    </reaction>
</comment>
<evidence type="ECO:0000256" key="13">
    <source>
        <dbReference type="ARBA" id="ARBA00068150"/>
    </source>
</evidence>
<dbReference type="SMART" id="SM00448">
    <property type="entry name" value="REC"/>
    <property type="match status" value="1"/>
</dbReference>
<evidence type="ECO:0000256" key="2">
    <source>
        <dbReference type="ARBA" id="ARBA00006402"/>
    </source>
</evidence>
<feature type="domain" description="Response regulatory" evidence="17">
    <location>
        <begin position="766"/>
        <end position="885"/>
    </location>
</feature>
<evidence type="ECO:0000256" key="15">
    <source>
        <dbReference type="PROSITE-ProRule" id="PRU00169"/>
    </source>
</evidence>
<dbReference type="Pfam" id="PF08447">
    <property type="entry name" value="PAS_3"/>
    <property type="match status" value="1"/>
</dbReference>
<dbReference type="EMBL" id="CP009933">
    <property type="protein sequence ID" value="AKA70699.1"/>
    <property type="molecule type" value="Genomic_DNA"/>
</dbReference>
<feature type="domain" description="Histidine kinase" evidence="16">
    <location>
        <begin position="507"/>
        <end position="729"/>
    </location>
</feature>
<feature type="domain" description="PAS" evidence="18">
    <location>
        <begin position="125"/>
        <end position="176"/>
    </location>
</feature>
<comment type="function">
    <text evidence="11">May play the central regulatory role in sporulation. It may be an element of the effector pathway responsible for the activation of sporulation genes in response to nutritional stress. Spo0A may act in concert with spo0H (a sigma factor) to control the expression of some genes that are critical to the sporulation process.</text>
</comment>
<dbReference type="SMART" id="SM00091">
    <property type="entry name" value="PAS"/>
    <property type="match status" value="3"/>
</dbReference>
<dbReference type="SMART" id="SM00086">
    <property type="entry name" value="PAC"/>
    <property type="match status" value="3"/>
</dbReference>
<dbReference type="InterPro" id="IPR003661">
    <property type="entry name" value="HisK_dim/P_dom"/>
</dbReference>
<dbReference type="PRINTS" id="PR00344">
    <property type="entry name" value="BCTRLSENSOR"/>
</dbReference>
<name>A0A0E3K2S7_CLOSL</name>
<dbReference type="GO" id="GO:0005524">
    <property type="term" value="F:ATP binding"/>
    <property type="evidence" value="ECO:0007669"/>
    <property type="project" value="UniProtKB-KW"/>
</dbReference>
<protein>
    <recommendedName>
        <fullName evidence="14">Circadian input-output histidine kinase CikA</fullName>
        <ecNumber evidence="3">2.7.13.3</ecNumber>
    </recommendedName>
    <alternativeName>
        <fullName evidence="13">Sensory/regulatory protein RpfC</fullName>
    </alternativeName>
    <alternativeName>
        <fullName evidence="4">Stage 0 sporulation protein A homolog</fullName>
    </alternativeName>
</protein>
<dbReference type="PANTHER" id="PTHR45339">
    <property type="entry name" value="HYBRID SIGNAL TRANSDUCTION HISTIDINE KINASE J"/>
    <property type="match status" value="1"/>
</dbReference>
<evidence type="ECO:0000256" key="10">
    <source>
        <dbReference type="ARBA" id="ARBA00023012"/>
    </source>
</evidence>
<dbReference type="InterPro" id="IPR036097">
    <property type="entry name" value="HisK_dim/P_sf"/>
</dbReference>
<dbReference type="PROSITE" id="PS50110">
    <property type="entry name" value="RESPONSE_REGULATORY"/>
    <property type="match status" value="1"/>
</dbReference>
<comment type="subunit">
    <text evidence="12">At low DSF concentrations, interacts with RpfF.</text>
</comment>
<dbReference type="PROSITE" id="PS50109">
    <property type="entry name" value="HIS_KIN"/>
    <property type="match status" value="1"/>
</dbReference>
<reference evidence="20 21" key="1">
    <citation type="journal article" date="2015" name="J. Biotechnol.">
        <title>Complete genome sequence of a malodorant-producing acetogen, Clostridium scatologenes ATCC 25775(T).</title>
        <authorList>
            <person name="Zhu Z."/>
            <person name="Guo T."/>
            <person name="Zheng H."/>
            <person name="Song T."/>
            <person name="Ouyang P."/>
            <person name="Xie J."/>
        </authorList>
    </citation>
    <scope>NUCLEOTIDE SEQUENCE [LARGE SCALE GENOMIC DNA]</scope>
    <source>
        <strain evidence="20 21">ATCC 25775</strain>
    </source>
</reference>
<dbReference type="Gene3D" id="1.10.287.130">
    <property type="match status" value="1"/>
</dbReference>
<dbReference type="CDD" id="cd00130">
    <property type="entry name" value="PAS"/>
    <property type="match status" value="2"/>
</dbReference>
<dbReference type="AlphaFoldDB" id="A0A0E3K2S7"/>
<proteinExistence type="inferred from homology"/>
<evidence type="ECO:0000313" key="20">
    <source>
        <dbReference type="EMBL" id="AKA70699.1"/>
    </source>
</evidence>
<accession>A0A0E3K2S7</accession>
<dbReference type="InterPro" id="IPR004358">
    <property type="entry name" value="Sig_transdc_His_kin-like_C"/>
</dbReference>
<keyword evidence="9" id="KW-0067">ATP-binding</keyword>
<keyword evidence="5 15" id="KW-0597">Phosphoprotein</keyword>
<dbReference type="CDD" id="cd17546">
    <property type="entry name" value="REC_hyHK_CKI1_RcsC-like"/>
    <property type="match status" value="1"/>
</dbReference>
<dbReference type="InterPro" id="IPR005467">
    <property type="entry name" value="His_kinase_dom"/>
</dbReference>
<keyword evidence="6" id="KW-0808">Transferase</keyword>
<evidence type="ECO:0000259" key="19">
    <source>
        <dbReference type="PROSITE" id="PS50113"/>
    </source>
</evidence>
<sequence length="890" mass="103236">MRHIFENEEDFRQHFKFLSYISVPFFLIHSNDTIKEYNSPAVEMLHTIYMDENIKTFNSKFANILWFIEEDFIKFKTSIKQNKIFVKEVKLNNITWKFNGQFIKHNDSIFLIINYRLQKDEYTKKALQLAAIANASEDAIIGKTLDGKIISWNKAAERIFGYSEQELLGKKFSILDNNENNKILYSTISKNGVKNYEIETINKNNEVIYLSISISPVKNYSGDTVCDSVIARDITENKKLHKELYNSEKKFRSIYEQSPIGIELFDADGEVISSNESFCKMFNLDDIKEFKYSNFFNTPHIYESVKNRIKNKKTSRVTCKYKLTQRADFETNKNRIYYFDIVTAPILNEKKDLTAILLQVQDITKIKTVEKKVQNFTNLSDDIFSIFDYDGKFLQISAGMNKILEWNEKDALYKNFKDFVHPDDIQGCVNDFSYLLKYGRHIFKNRCICKNGNYKWIEWNSFVIKEYSLIYSIGRDITKRMENEEELKKAKIAAEEANIEKSRFLANMSHEIRTPINGIMGMTDLTLMTELTNEQREYLNMVKSSSKHLLDIINDILDISKIESGKFKLDLVPFNLEERISKMVKNISVLAYKKFIEVMYFIDPNISEGNIIGDPSKLDQILMNLLSNAIKFTDRGNIIVCAKKVEGPKDKIKIQFSVSDTGIGIPEDKMDRLFKTFSQIDDSYTKKYGGTGLGLSISKNLVNMMNGNIWVTSKHNQGSCFYFTAEFSEDENSSKCFLEDDNEITSTVKYTKKVTTNIKQVNNSKNILIVDDNEINQRFISTLISKRGYNYFTAFDGIEALNLLNQVNKIDLILMDIQMPNLNGLNTTKRIRNIETDTKNHIPIIAMTAYAMIGDREKFLSAGMDDYISKPIDYTTLYKLIDKFLSNNLT</sequence>
<gene>
    <name evidence="20" type="ORF">CSCA_3574</name>
</gene>
<dbReference type="PANTHER" id="PTHR45339:SF1">
    <property type="entry name" value="HYBRID SIGNAL TRANSDUCTION HISTIDINE KINASE J"/>
    <property type="match status" value="1"/>
</dbReference>
<dbReference type="SUPFAM" id="SSF55874">
    <property type="entry name" value="ATPase domain of HSP90 chaperone/DNA topoisomerase II/histidine kinase"/>
    <property type="match status" value="1"/>
</dbReference>
<dbReference type="InterPro" id="IPR003594">
    <property type="entry name" value="HATPase_dom"/>
</dbReference>
<dbReference type="EC" id="2.7.13.3" evidence="3"/>
<dbReference type="InterPro" id="IPR000014">
    <property type="entry name" value="PAS"/>
</dbReference>
<dbReference type="InterPro" id="IPR001789">
    <property type="entry name" value="Sig_transdc_resp-reg_receiver"/>
</dbReference>